<dbReference type="PANTHER" id="PTHR38166:SF1">
    <property type="entry name" value="C2H2-TYPE DOMAIN-CONTAINING PROTEIN"/>
    <property type="match status" value="1"/>
</dbReference>
<keyword evidence="3" id="KW-1185">Reference proteome</keyword>
<dbReference type="OrthoDB" id="4161727at2759"/>
<feature type="region of interest" description="Disordered" evidence="1">
    <location>
        <begin position="104"/>
        <end position="175"/>
    </location>
</feature>
<dbReference type="STRING" id="77044.A0A1W2TRQ5"/>
<evidence type="ECO:0000313" key="2">
    <source>
        <dbReference type="EMBL" id="GAP91168.1"/>
    </source>
</evidence>
<accession>A0A1W2TRQ5</accession>
<gene>
    <name evidence="2" type="ORF">SAMD00023353_5300750</name>
</gene>
<dbReference type="Proteomes" id="UP000054516">
    <property type="component" value="Unassembled WGS sequence"/>
</dbReference>
<proteinExistence type="predicted"/>
<feature type="compositionally biased region" description="Polar residues" evidence="1">
    <location>
        <begin position="105"/>
        <end position="114"/>
    </location>
</feature>
<feature type="compositionally biased region" description="Low complexity" evidence="1">
    <location>
        <begin position="115"/>
        <end position="136"/>
    </location>
</feature>
<feature type="compositionally biased region" description="Basic and acidic residues" evidence="1">
    <location>
        <begin position="140"/>
        <end position="152"/>
    </location>
</feature>
<name>A0A1W2TRQ5_ROSNE</name>
<dbReference type="PANTHER" id="PTHR38166">
    <property type="entry name" value="C2H2-TYPE DOMAIN-CONTAINING PROTEIN-RELATED"/>
    <property type="match status" value="1"/>
</dbReference>
<feature type="region of interest" description="Disordered" evidence="1">
    <location>
        <begin position="234"/>
        <end position="274"/>
    </location>
</feature>
<evidence type="ECO:0000256" key="1">
    <source>
        <dbReference type="SAM" id="MobiDB-lite"/>
    </source>
</evidence>
<dbReference type="EMBL" id="DF977498">
    <property type="protein sequence ID" value="GAP91168.1"/>
    <property type="molecule type" value="Genomic_DNA"/>
</dbReference>
<dbReference type="AlphaFoldDB" id="A0A1W2TRQ5"/>
<sequence length="485" mass="53555">MAFYDDAIVLEEIQNLPDLEIFVDSEIQPDNFNDSLLSETRGSSAPEQTNGSQTPGAGRFKRHLHAGLGGDLSENRDFGDHHKRHATTGGVSCVQEALHFLAVSTPRNKGSQTPGRSSIVGEISSSPISGPSFGPPVKKRCVEFIQQRRMDEESSDSEADAPQDPNATAKQGPPSRRYFACPFFKKSPETYMSHRGCPGPGWVSIHRLKGHLYRKHRLPQFRCNRCGQDLEDAPGLVDHQRSDPPCTLQPAGSEEGIDANQESQLKSRKRKQTGKVGHEKWSDIYRILFPNIEPSLIPSPYYDYAPDDGLNEAQSQSVSRCCNRTLNTYARYLETELPPHIEGVLERDVGLDLHTPNRVFRDRISSAVRSSQLDILSRFLNNPALHETLRGEDARMPTWRTEPGGTGGALKVDKPSVLDEIQPQAPGFWDTGAHIPSSQLPGWPWEPMGVLDDIFKGGGEGHSQLSGQENLPPSVPGKGDFEDAV</sequence>
<protein>
    <recommendedName>
        <fullName evidence="4">C2H2-type domain-containing protein</fullName>
    </recommendedName>
</protein>
<feature type="region of interest" description="Disordered" evidence="1">
    <location>
        <begin position="456"/>
        <end position="485"/>
    </location>
</feature>
<organism evidence="2">
    <name type="scientific">Rosellinia necatrix</name>
    <name type="common">White root-rot fungus</name>
    <dbReference type="NCBI Taxonomy" id="77044"/>
    <lineage>
        <taxon>Eukaryota</taxon>
        <taxon>Fungi</taxon>
        <taxon>Dikarya</taxon>
        <taxon>Ascomycota</taxon>
        <taxon>Pezizomycotina</taxon>
        <taxon>Sordariomycetes</taxon>
        <taxon>Xylariomycetidae</taxon>
        <taxon>Xylariales</taxon>
        <taxon>Xylariaceae</taxon>
        <taxon>Rosellinia</taxon>
    </lineage>
</organism>
<feature type="region of interest" description="Disordered" evidence="1">
    <location>
        <begin position="32"/>
        <end position="62"/>
    </location>
</feature>
<reference evidence="2" key="1">
    <citation type="submission" date="2016-03" db="EMBL/GenBank/DDBJ databases">
        <title>Draft genome sequence of Rosellinia necatrix.</title>
        <authorList>
            <person name="Kanematsu S."/>
        </authorList>
    </citation>
    <scope>NUCLEOTIDE SEQUENCE [LARGE SCALE GENOMIC DNA]</scope>
    <source>
        <strain evidence="2">W97</strain>
    </source>
</reference>
<evidence type="ECO:0000313" key="3">
    <source>
        <dbReference type="Proteomes" id="UP000054516"/>
    </source>
</evidence>
<evidence type="ECO:0008006" key="4">
    <source>
        <dbReference type="Google" id="ProtNLM"/>
    </source>
</evidence>
<feature type="compositionally biased region" description="Polar residues" evidence="1">
    <location>
        <begin position="32"/>
        <end position="55"/>
    </location>
</feature>